<feature type="transmembrane region" description="Helical" evidence="5">
    <location>
        <begin position="289"/>
        <end position="320"/>
    </location>
</feature>
<evidence type="ECO:0000256" key="1">
    <source>
        <dbReference type="ARBA" id="ARBA00005429"/>
    </source>
</evidence>
<protein>
    <recommendedName>
        <fullName evidence="6">IRG-type G domain-containing protein</fullName>
    </recommendedName>
</protein>
<evidence type="ECO:0000313" key="8">
    <source>
        <dbReference type="Proteomes" id="UP000823561"/>
    </source>
</evidence>
<dbReference type="Pfam" id="PF05049">
    <property type="entry name" value="IIGP"/>
    <property type="match status" value="1"/>
</dbReference>
<dbReference type="GO" id="GO:0016787">
    <property type="term" value="F:hydrolase activity"/>
    <property type="evidence" value="ECO:0007669"/>
    <property type="project" value="UniProtKB-KW"/>
</dbReference>
<evidence type="ECO:0000259" key="6">
    <source>
        <dbReference type="PROSITE" id="PS51716"/>
    </source>
</evidence>
<keyword evidence="8" id="KW-1185">Reference proteome</keyword>
<gene>
    <name evidence="7" type="ORF">AALO_G00174400</name>
</gene>
<keyword evidence="3" id="KW-0378">Hydrolase</keyword>
<evidence type="ECO:0000256" key="5">
    <source>
        <dbReference type="SAM" id="Phobius"/>
    </source>
</evidence>
<keyword evidence="5" id="KW-0812">Transmembrane</keyword>
<feature type="domain" description="IRG-type G" evidence="6">
    <location>
        <begin position="79"/>
        <end position="257"/>
    </location>
</feature>
<dbReference type="InterPro" id="IPR027417">
    <property type="entry name" value="P-loop_NTPase"/>
</dbReference>
<evidence type="ECO:0000256" key="3">
    <source>
        <dbReference type="ARBA" id="ARBA00022801"/>
    </source>
</evidence>
<dbReference type="InterPro" id="IPR030385">
    <property type="entry name" value="G_IRG_dom"/>
</dbReference>
<keyword evidence="4" id="KW-0342">GTP-binding</keyword>
<keyword evidence="2" id="KW-0547">Nucleotide-binding</keyword>
<dbReference type="PROSITE" id="PS51716">
    <property type="entry name" value="G_IRG"/>
    <property type="match status" value="1"/>
</dbReference>
<keyword evidence="5" id="KW-0472">Membrane</keyword>
<dbReference type="PANTHER" id="PTHR32341">
    <property type="entry name" value="INTERFERON-INDUCIBLE GTPASE"/>
    <property type="match status" value="1"/>
</dbReference>
<evidence type="ECO:0000256" key="4">
    <source>
        <dbReference type="ARBA" id="ARBA00023134"/>
    </source>
</evidence>
<comment type="similarity">
    <text evidence="1">Belongs to the TRAFAC class dynamin-like GTPase superfamily. IRG family.</text>
</comment>
<dbReference type="EMBL" id="JADWDJ010000013">
    <property type="protein sequence ID" value="KAG5270970.1"/>
    <property type="molecule type" value="Genomic_DNA"/>
</dbReference>
<dbReference type="FunFam" id="3.40.50.300:FF:000541">
    <property type="entry name" value="Immunity related GTPase M"/>
    <property type="match status" value="1"/>
</dbReference>
<dbReference type="InterPro" id="IPR051515">
    <property type="entry name" value="IRG"/>
</dbReference>
<feature type="transmembrane region" description="Helical" evidence="5">
    <location>
        <begin position="382"/>
        <end position="407"/>
    </location>
</feature>
<dbReference type="SUPFAM" id="SSF52540">
    <property type="entry name" value="P-loop containing nucleoside triphosphate hydrolases"/>
    <property type="match status" value="1"/>
</dbReference>
<dbReference type="AlphaFoldDB" id="A0AAV6G7Y9"/>
<dbReference type="GO" id="GO:0016020">
    <property type="term" value="C:membrane"/>
    <property type="evidence" value="ECO:0007669"/>
    <property type="project" value="InterPro"/>
</dbReference>
<dbReference type="Proteomes" id="UP000823561">
    <property type="component" value="Chromosome 13"/>
</dbReference>
<dbReference type="InterPro" id="IPR007743">
    <property type="entry name" value="Immunity-related_GTPase-like"/>
</dbReference>
<organism evidence="7 8">
    <name type="scientific">Alosa alosa</name>
    <name type="common">allis shad</name>
    <dbReference type="NCBI Taxonomy" id="278164"/>
    <lineage>
        <taxon>Eukaryota</taxon>
        <taxon>Metazoa</taxon>
        <taxon>Chordata</taxon>
        <taxon>Craniata</taxon>
        <taxon>Vertebrata</taxon>
        <taxon>Euteleostomi</taxon>
        <taxon>Actinopterygii</taxon>
        <taxon>Neopterygii</taxon>
        <taxon>Teleostei</taxon>
        <taxon>Clupei</taxon>
        <taxon>Clupeiformes</taxon>
        <taxon>Clupeoidei</taxon>
        <taxon>Clupeidae</taxon>
        <taxon>Alosa</taxon>
    </lineage>
</organism>
<evidence type="ECO:0000313" key="7">
    <source>
        <dbReference type="EMBL" id="KAG5270970.1"/>
    </source>
</evidence>
<proteinExistence type="inferred from homology"/>
<comment type="caution">
    <text evidence="7">The sequence shown here is derived from an EMBL/GenBank/DDBJ whole genome shotgun (WGS) entry which is preliminary data.</text>
</comment>
<reference evidence="7" key="1">
    <citation type="submission" date="2020-10" db="EMBL/GenBank/DDBJ databases">
        <title>Chromosome-scale genome assembly of the Allis shad, Alosa alosa.</title>
        <authorList>
            <person name="Margot Z."/>
            <person name="Christophe K."/>
            <person name="Cabau C."/>
            <person name="Louis A."/>
            <person name="Berthelot C."/>
            <person name="Parey E."/>
            <person name="Roest Crollius H."/>
            <person name="Montfort J."/>
            <person name="Robinson-Rechavi M."/>
            <person name="Bucao C."/>
            <person name="Bouchez O."/>
            <person name="Gislard M."/>
            <person name="Lluch J."/>
            <person name="Milhes M."/>
            <person name="Lampietro C."/>
            <person name="Lopez Roques C."/>
            <person name="Donnadieu C."/>
            <person name="Braasch I."/>
            <person name="Desvignes T."/>
            <person name="Postlethwait J."/>
            <person name="Bobe J."/>
            <person name="Guiguen Y."/>
        </authorList>
    </citation>
    <scope>NUCLEOTIDE SEQUENCE</scope>
    <source>
        <strain evidence="7">M-15738</strain>
        <tissue evidence="7">Blood</tissue>
    </source>
</reference>
<keyword evidence="5" id="KW-1133">Transmembrane helix</keyword>
<sequence length="428" mass="47903">MGSARSHLQICYVWISNEKKQAVYEDSLKLVAMARSRNVYTDPDSDYYFREIVDIYKSSSTTEAATTIIKGKLEQLQNVTLNIAVTGMAGAGKSTLVNAIRGIPNNDPRAAPTGVTETTMSPVRYDHPTMPNVKIWDLPGIGTTNHQAKNYIKQKKFETYDVFIIITSERFKENDVLLAKAILKKKKLYYFVRSKIDNDIYAEQQLSRLNEAQVLANIRWDCQRYLRDLGNPKVFLISSFHLEKYDFPDLVTTLREDLPENKRLALIQSLPVYSIGVLIMKRKQFRKMIWLTAFGAGAIALNPVPGLSLACDFGILLSFFGKVHKAFGLDDESLHRLSVRVNKPVLEFKSAMTSQFRDGVNPGVLTKFLSTPLVTASATVQYVMTFFVGVGTLAAGGISVATVYHLLNKGIKEMEEDAKAVLTVAHLV</sequence>
<dbReference type="Gene3D" id="3.40.50.300">
    <property type="entry name" value="P-loop containing nucleotide triphosphate hydrolases"/>
    <property type="match status" value="1"/>
</dbReference>
<dbReference type="PANTHER" id="PTHR32341:SF10">
    <property type="entry name" value="INTERFERON-INDUCIBLE GTPASE 5"/>
    <property type="match status" value="1"/>
</dbReference>
<accession>A0AAV6G7Y9</accession>
<dbReference type="GO" id="GO:0005525">
    <property type="term" value="F:GTP binding"/>
    <property type="evidence" value="ECO:0007669"/>
    <property type="project" value="UniProtKB-KW"/>
</dbReference>
<evidence type="ECO:0000256" key="2">
    <source>
        <dbReference type="ARBA" id="ARBA00022741"/>
    </source>
</evidence>
<name>A0AAV6G7Y9_9TELE</name>